<dbReference type="Proteomes" id="UP000028990">
    <property type="component" value="Unassembled WGS sequence"/>
</dbReference>
<proteinExistence type="predicted"/>
<accession>A0A091DLV2</accession>
<dbReference type="AlphaFoldDB" id="A0A091DLV2"/>
<gene>
    <name evidence="1" type="ORF">H920_06525</name>
</gene>
<organism evidence="1 2">
    <name type="scientific">Fukomys damarensis</name>
    <name type="common">Damaraland mole rat</name>
    <name type="synonym">Cryptomys damarensis</name>
    <dbReference type="NCBI Taxonomy" id="885580"/>
    <lineage>
        <taxon>Eukaryota</taxon>
        <taxon>Metazoa</taxon>
        <taxon>Chordata</taxon>
        <taxon>Craniata</taxon>
        <taxon>Vertebrata</taxon>
        <taxon>Euteleostomi</taxon>
        <taxon>Mammalia</taxon>
        <taxon>Eutheria</taxon>
        <taxon>Euarchontoglires</taxon>
        <taxon>Glires</taxon>
        <taxon>Rodentia</taxon>
        <taxon>Hystricomorpha</taxon>
        <taxon>Bathyergidae</taxon>
        <taxon>Fukomys</taxon>
    </lineage>
</organism>
<reference evidence="1 2" key="1">
    <citation type="submission" date="2013-11" db="EMBL/GenBank/DDBJ databases">
        <title>The Damaraland mole rat (Fukomys damarensis) genome and evolution of African mole rats.</title>
        <authorList>
            <person name="Gladyshev V.N."/>
            <person name="Fang X."/>
        </authorList>
    </citation>
    <scope>NUCLEOTIDE SEQUENCE [LARGE SCALE GENOMIC DNA]</scope>
    <source>
        <tissue evidence="1">Liver</tissue>
    </source>
</reference>
<sequence length="104" mass="11928">MLLLRIRDSLKRRAAIPSDDKDWSSSTEKSQVHIRKTICSKLLLENQQPHNLPLPFCFYAIGNNLQNDVFQKHKAGSSHFLLKEEAWEDISDNIPTEIDPKQAG</sequence>
<keyword evidence="2" id="KW-1185">Reference proteome</keyword>
<dbReference type="EMBL" id="KN122223">
    <property type="protein sequence ID" value="KFO32077.1"/>
    <property type="molecule type" value="Genomic_DNA"/>
</dbReference>
<evidence type="ECO:0000313" key="1">
    <source>
        <dbReference type="EMBL" id="KFO32077.1"/>
    </source>
</evidence>
<protein>
    <submittedName>
        <fullName evidence="1">Uncharacterized protein</fullName>
    </submittedName>
</protein>
<evidence type="ECO:0000313" key="2">
    <source>
        <dbReference type="Proteomes" id="UP000028990"/>
    </source>
</evidence>
<name>A0A091DLV2_FUKDA</name>